<dbReference type="InterPro" id="IPR045351">
    <property type="entry name" value="DUF6531"/>
</dbReference>
<name>A0A8A4THH8_SULCO</name>
<dbReference type="EMBL" id="CP071793">
    <property type="protein sequence ID" value="QTD49093.1"/>
    <property type="molecule type" value="Genomic_DNA"/>
</dbReference>
<proteinExistence type="predicted"/>
<evidence type="ECO:0000259" key="3">
    <source>
        <dbReference type="Pfam" id="PF25023"/>
    </source>
</evidence>
<keyword evidence="1" id="KW-0677">Repeat</keyword>
<dbReference type="RefSeq" id="WP_237378737.1">
    <property type="nucleotide sequence ID" value="NZ_CP071793.1"/>
</dbReference>
<dbReference type="InterPro" id="IPR029063">
    <property type="entry name" value="SAM-dependent_MTases_sf"/>
</dbReference>
<dbReference type="Pfam" id="PF25023">
    <property type="entry name" value="TEN_YD-shell"/>
    <property type="match status" value="1"/>
</dbReference>
<sequence length="3774" mass="416359">MPRFVPNPRSVQSVFLCLALIGASVLYAQTPTYRPELPRATDHAEAMRAQRRLATRLRDRLNASQKRNLSQDETEAIASDRAELDDWLALQIHQTRELLDLVTQDETQARLQHELARLTDLRHLLDDRAKTAADLPDRMTALLAEPEPSDLAPWAPLWASPEAGAVPLRRGPPPSTVDTVDLLAEASGNAGPEHQAKTSQTPLLDRLPAEARQSPLALLRYLEIHLAHDPYFGNQRAPRTVLDDRAANDLDAALLLAALLTEMDVEARVIHGQVLLPAEPALAWLSVAEPGAVAEVLRAAAVPFEPILAEGRIEAFRLERFWVEAWLPLSGYRGTGAGAGDRAWLPLDPLSRGTVPPDSTDAFAAFDLDTTDLLDTFETVAGADLPLDDQAPTDSGATPFLAWLDQQLATHDANLADLTTGYTAPAAGPNLLSLSLPFTVEQQLAAFTPSTLPRALQHRARFLVRDAAGTPVLEHEIALAELGGRILSWDAVPATPSDFELVALHGSRWQVPSHLLRLKPALLLEGNPIATADLDFAPGQRLELDLAIQTPTETFATVTNALTWGGFAVLAVSGGGHPLVPAATDLPVYDPARPFGNSLHAVATAYLRRVADTRWTLAKAMRLRLVQPTAGFAWARVHHRLTTLDGLPAALEPVALALDADFLPARPVAPSAAFPAERLAEFRRLDGLAAAQQERRILESLHPDLRAVSVPGVLGYAAAQGLGVEDLVPGDQTRLVAFPLPASFHRRLEAALDQGLQVRLTTAPLALGEATVFAARLHQPSDGRTAWLLDDGLSGAVTANTASSLFNILGAAFAFPEVDRRVFGDREVAFLMTVPGWDFDVVPADSGKAEFHFLALNSLGRPVPDASIELQLRNQRDQVPVGYHSHAAVTNGLGIAEFRFQVPPYTDRNAHFAQLEEAHQHLSMVSAYHYVARSAQDPTVVANNDATALVKPGAARTTAVRLDTTFESESFNFIVTVGHVASLFPFLLDAHGNPITNRTIELALQGTNTSESCDGFEDIATDFVSEAGSLPYRPDAALFEERDLRQPQRRLSFTARLFGDGLYLEPGQFGDVVSFGGGIVDRAEALDISGGGAPPLTVLLVSAPYDPATSLGEIDYPGNADYEGPVYGTSCIHPAQTGIAPRGTGWEASDICGVSYSAGSNLLGLNDPAAEAAHRNPCYQLRFGDFGWNGVSSADRNGMPRQLFRIDPDSPGGHPFDIPVEVTKIVKVAVHDPGNEGEREAFACSASLACKDFFFDLGDQHVPVQELRPGFLRLRDGSHDAGLPYELTTFDGFGRFQLSFTVDQPGIVHGRFYYHVDSQSLEDGSITKLADSMDTDFLIGFYSCTFDEPVRVALDGRNRQIADVAVAPTFAPADLPYLRLHRYEILKDGAVVSDSFRTGSTRMQLLAGSVWDPDARYQIRFSYDVDRAGQLAPEGFTATVDVILDRGADLAVIDIEEHSLWLDTNPPATGKRRADRKRPDDACADPDGDGLFRAWPVFAQRYTYSHLQDYRDVDLSLTDEATGFTTMFIDDLPTTGTDEGELAEARLPHEAARPFLFEREPPTTGGFMAWQMTGDPLDSQAGPVFGPKRLLPYKFLIGGVGVIVPGETEDERARGYETDYELVLEEDPVGDADTSCNAINRKLGFQLNHEATRVRFSLGDRVLYDGVPLPPGQYESSHDFLTPGLFEWTFEADFRDGARNTYTLTRSGTIDIVKRVRKRMAIGSTVVRGVNLNSGSLNVGSTDLHIPGLNGGLAFTRSYSSGGGQNYNPLGIGWIHNYQSRLVEGGCDILQVVGGDGSGQDFQRHSDGQYRPAMPGVHSRLEANAYGGYTLITKSGRAYVYGPPLPFDPGGEAPFTFGQNLRFIEDSFGNRTVIRYDDLTRQIREVQEPAGRKLVFSYDYSGFYPLLTSITTEGVVPAITVHFAHDADGRLVQVTRDERVERYQYTRACEGHRLTQFTNPNGFETAYVYYAPGELPDLAVDAGWIKEIREPEGLTTRFVYWDQGNGITGADVSDDLSTTSYQFNLNGQPIQITGPLGTKRMTWTEGDVLLLSETDEAGRSFSYGYDANGNTTLKRQDGVMEETWTYHPLWNKPLTYTDPRGNTTTWDLDEAMGAVLAVNDAMGNRTEFGYDARGLLETVTDPRGHETSYTYDDLGYAQTQTLADGNVVRTTYDSRGRLRSSRDSADRNTSYRYDHLDRLLSETSTADQSGGRLMQYFDHLPMGQPQRARDGVLEIEYGYDELNRAVTLTLDPGEGQPRMQRDLTYDIHGNPIQEVWSGDLGMTKTFVRDFDPADRLERETLNGQFYSARTYREGTELVASITDWRGAVTQASYDPKLHLDALTLATGHQLDFDYDVAGNRIREVDGNGHVTSYSYDPLNRVAFKVDPLGHRTEYDYDASGNLLGWRNRTTGAGETQQFDELNRVVRHTSLNPAGSGDQVRSYAYLQHGRRVIETLPEDLPITVEMNQLGQTTAMSQGDIVERYHYNANHGVVRVEHPERFETLRQVDGMGRVVEERAPHDYLTRHRYDIYGNLVEATDPRGIQTQISYDRFDRPLTRQSSHATGTITAHWSYSQSTGRTTVVGTDHRGNTVTGLFDELGRLLEQTDTARGATRHQSWDAANLRFARDYNGNETHFHYDGLNRLIWQRDAGGEIRTAYDDEHLTVQTVDRRGITTVAGFDQLGNLLTRSRAGIRLETNQYDRQNRVLVQTDAEGIAHRTSYDAHGRLARQAVGDQVTQFRQYNQLGYPGEVHDGRVSLFQTHDFYGRVVSTTNELDEQVRMAYDPAGNLTLRDAPSPTGERARTQYAYDLLNNLRQVIEPNGAETRYDWNPTWTEQTVTDAEQVVSAWTYDLAGRLTAIQHPGLGVTGFGYDANDNRTSVERPIGSATFGYDYRNRVMDETWEGNAHADAAIHSIDRERDANGNLTRVRQIGSEGTYERHIDYDDLDRPYQFSDSRGLGHTIGYYDNGTRESVTDARGFTVRYTYDPANRLETAVVDGQGVARFGYHANGLPEEISLPNGTRTAYAFDRANRPTELGHERPDGSATRYHATYHADGSRASLVEDRGDLGRWETTYRYDINSRLTEWTRTTPQHRRTTSLSLDRVGNRTYELEEGDGYARERAYSYQPGHQISGFTETTREDEVLTASRQVLYDYDANGNRTAKTDVDRLAKRATATRMRWDARDRLRRVEHDGIEALNFAYDDLDRRIRKWGDSRQGSAMLYTWDELAVLSEHEEGAGAGGDPLPLASYAFAGQRLAIERVGVGVQWFHHDPLGSVAELTDAAGALVEAKTFDPWGREEQVFASAAGGYNRYGFTGHEYDPETELTYAKARYYDQDLGVFASMDRWDFAQFDRPPSLHRYQYASRNPLAFIDPTGNNDVSLDGFMDLVHDANANIQIAQTSVQKSVMGLLKGALSVVVEGAEETVKMALDLGMTNVSMTHYALTGEFIDFQMQSAIGKGSEQGMTHGDLFNGVVTGVANLPVEYGKAIASGDPERIGKATTNLISVMWGFRTLNPATLKAGVTQGVSRVTRGVKASAKIVKEGVEKTATVAKRVKQGAKVTLAKAKGAATTAGRVARIYGRQFGRELMKPRLGSLGGNFQSAIDAGVRVASRIKSGKILSRRKISRNNYQIKKRGIHGRRILNIGAGDNPMPRAINADIRDVPGVDVVADANKLPFSTNHFDKVFAHNPFGFNPVTGDVARVLKPGGTMTVTGQPRNPFFRQFVDKLSKEELRKMGFEKISHGSIVDDLILGTPKTTTGKPLDTSVMIQVTLRKL</sequence>
<dbReference type="InterPro" id="IPR056823">
    <property type="entry name" value="TEN-like_YD-shell"/>
</dbReference>
<dbReference type="InterPro" id="IPR006530">
    <property type="entry name" value="YD"/>
</dbReference>
<feature type="domain" description="Teneurin-like YD-shell" evidence="3">
    <location>
        <begin position="3071"/>
        <end position="3366"/>
    </location>
</feature>
<protein>
    <recommendedName>
        <fullName evidence="6">RHS repeat-associated core domain-containing protein</fullName>
    </recommendedName>
</protein>
<dbReference type="NCBIfam" id="TIGR03696">
    <property type="entry name" value="Rhs_assc_core"/>
    <property type="match status" value="1"/>
</dbReference>
<evidence type="ECO:0000259" key="2">
    <source>
        <dbReference type="Pfam" id="PF20148"/>
    </source>
</evidence>
<dbReference type="SUPFAM" id="SSF54001">
    <property type="entry name" value="Cysteine proteinases"/>
    <property type="match status" value="1"/>
</dbReference>
<evidence type="ECO:0000256" key="1">
    <source>
        <dbReference type="ARBA" id="ARBA00022737"/>
    </source>
</evidence>
<reference evidence="4" key="1">
    <citation type="submission" date="2021-03" db="EMBL/GenBank/DDBJ databases">
        <title>Acanthopleuribacteraceae sp. M133.</title>
        <authorList>
            <person name="Wang G."/>
        </authorList>
    </citation>
    <scope>NUCLEOTIDE SEQUENCE</scope>
    <source>
        <strain evidence="4">M133</strain>
    </source>
</reference>
<organism evidence="4 5">
    <name type="scientific">Sulfidibacter corallicola</name>
    <dbReference type="NCBI Taxonomy" id="2818388"/>
    <lineage>
        <taxon>Bacteria</taxon>
        <taxon>Pseudomonadati</taxon>
        <taxon>Acidobacteriota</taxon>
        <taxon>Holophagae</taxon>
        <taxon>Acanthopleuribacterales</taxon>
        <taxon>Acanthopleuribacteraceae</taxon>
        <taxon>Sulfidibacter</taxon>
    </lineage>
</organism>
<dbReference type="Proteomes" id="UP000663929">
    <property type="component" value="Chromosome"/>
</dbReference>
<keyword evidence="5" id="KW-1185">Reference proteome</keyword>
<accession>A0A8A4THH8</accession>
<evidence type="ECO:0000313" key="5">
    <source>
        <dbReference type="Proteomes" id="UP000663929"/>
    </source>
</evidence>
<dbReference type="InterPro" id="IPR038765">
    <property type="entry name" value="Papain-like_cys_pep_sf"/>
</dbReference>
<dbReference type="NCBIfam" id="TIGR01643">
    <property type="entry name" value="YD_repeat_2x"/>
    <property type="match status" value="5"/>
</dbReference>
<evidence type="ECO:0000313" key="4">
    <source>
        <dbReference type="EMBL" id="QTD49093.1"/>
    </source>
</evidence>
<dbReference type="Gene3D" id="2.180.10.10">
    <property type="entry name" value="RHS repeat-associated core"/>
    <property type="match status" value="5"/>
</dbReference>
<dbReference type="Pfam" id="PF05593">
    <property type="entry name" value="RHS_repeat"/>
    <property type="match status" value="4"/>
</dbReference>
<dbReference type="InterPro" id="IPR031325">
    <property type="entry name" value="RHS_repeat"/>
</dbReference>
<feature type="domain" description="DUF6531" evidence="2">
    <location>
        <begin position="1730"/>
        <end position="1802"/>
    </location>
</feature>
<dbReference type="InterPro" id="IPR022385">
    <property type="entry name" value="Rhs_assc_core"/>
</dbReference>
<evidence type="ECO:0008006" key="6">
    <source>
        <dbReference type="Google" id="ProtNLM"/>
    </source>
</evidence>
<dbReference type="SUPFAM" id="SSF53335">
    <property type="entry name" value="S-adenosyl-L-methionine-dependent methyltransferases"/>
    <property type="match status" value="1"/>
</dbReference>
<dbReference type="PANTHER" id="PTHR32305">
    <property type="match status" value="1"/>
</dbReference>
<gene>
    <name evidence="4" type="ORF">J3U87_26195</name>
</gene>
<dbReference type="Gene3D" id="3.40.50.150">
    <property type="entry name" value="Vaccinia Virus protein VP39"/>
    <property type="match status" value="1"/>
</dbReference>
<dbReference type="Pfam" id="PF20148">
    <property type="entry name" value="DUF6531"/>
    <property type="match status" value="1"/>
</dbReference>
<dbReference type="PANTHER" id="PTHR32305:SF15">
    <property type="entry name" value="PROTEIN RHSA-RELATED"/>
    <property type="match status" value="1"/>
</dbReference>
<dbReference type="KEGG" id="scor:J3U87_26195"/>
<dbReference type="InterPro" id="IPR050708">
    <property type="entry name" value="T6SS_VgrG/RHS"/>
</dbReference>